<organism evidence="2 3">
    <name type="scientific">Xyrichtys novacula</name>
    <name type="common">Pearly razorfish</name>
    <name type="synonym">Hemipteronotus novacula</name>
    <dbReference type="NCBI Taxonomy" id="13765"/>
    <lineage>
        <taxon>Eukaryota</taxon>
        <taxon>Metazoa</taxon>
        <taxon>Chordata</taxon>
        <taxon>Craniata</taxon>
        <taxon>Vertebrata</taxon>
        <taxon>Euteleostomi</taxon>
        <taxon>Actinopterygii</taxon>
        <taxon>Neopterygii</taxon>
        <taxon>Teleostei</taxon>
        <taxon>Neoteleostei</taxon>
        <taxon>Acanthomorphata</taxon>
        <taxon>Eupercaria</taxon>
        <taxon>Labriformes</taxon>
        <taxon>Labridae</taxon>
        <taxon>Xyrichtys</taxon>
    </lineage>
</organism>
<evidence type="ECO:0000256" key="1">
    <source>
        <dbReference type="SAM" id="MobiDB-lite"/>
    </source>
</evidence>
<accession>A0AAV1GVY7</accession>
<dbReference type="EMBL" id="OY660880">
    <property type="protein sequence ID" value="CAJ1077975.1"/>
    <property type="molecule type" value="Genomic_DNA"/>
</dbReference>
<evidence type="ECO:0000313" key="3">
    <source>
        <dbReference type="Proteomes" id="UP001178508"/>
    </source>
</evidence>
<feature type="compositionally biased region" description="Low complexity" evidence="1">
    <location>
        <begin position="28"/>
        <end position="42"/>
    </location>
</feature>
<name>A0AAV1GVY7_XYRNO</name>
<sequence>MAYILACKEKKKACAADCENFCSPISDLTPSPSPSSLYLRSEPWTRPPQPPHDSPTGALDQVS</sequence>
<gene>
    <name evidence="2" type="ORF">XNOV1_A018608</name>
</gene>
<evidence type="ECO:0000313" key="2">
    <source>
        <dbReference type="EMBL" id="CAJ1077975.1"/>
    </source>
</evidence>
<proteinExistence type="predicted"/>
<reference evidence="2" key="1">
    <citation type="submission" date="2023-08" db="EMBL/GenBank/DDBJ databases">
        <authorList>
            <person name="Alioto T."/>
            <person name="Alioto T."/>
            <person name="Gomez Garrido J."/>
        </authorList>
    </citation>
    <scope>NUCLEOTIDE SEQUENCE</scope>
</reference>
<feature type="region of interest" description="Disordered" evidence="1">
    <location>
        <begin position="28"/>
        <end position="63"/>
    </location>
</feature>
<protein>
    <submittedName>
        <fullName evidence="2">Uncharacterized protein</fullName>
    </submittedName>
</protein>
<keyword evidence="3" id="KW-1185">Reference proteome</keyword>
<dbReference type="Proteomes" id="UP001178508">
    <property type="component" value="Chromosome 17"/>
</dbReference>
<dbReference type="AlphaFoldDB" id="A0AAV1GVY7"/>